<organism evidence="1 2">
    <name type="scientific">Candidatus Merdicola faecigallinarum</name>
    <dbReference type="NCBI Taxonomy" id="2840862"/>
    <lineage>
        <taxon>Bacteria</taxon>
        <taxon>Bacillati</taxon>
        <taxon>Bacillota</taxon>
        <taxon>Clostridia</taxon>
        <taxon>Candidatus Merdicola</taxon>
    </lineage>
</organism>
<reference evidence="1" key="1">
    <citation type="submission" date="2020-10" db="EMBL/GenBank/DDBJ databases">
        <authorList>
            <person name="Gilroy R."/>
        </authorList>
    </citation>
    <scope>NUCLEOTIDE SEQUENCE</scope>
    <source>
        <strain evidence="1">CHK195-15760</strain>
    </source>
</reference>
<proteinExistence type="predicted"/>
<sequence>MNIVEYDPKYNEQIKDLLVELQNYLIDIDNWHTQVMLPEYRENYFKMDMMKVKKIDCKRINIEVFGLNKKGLNFYNKNGYIIRDMIVSKRI</sequence>
<comment type="caution">
    <text evidence="1">The sequence shown here is derived from an EMBL/GenBank/DDBJ whole genome shotgun (WGS) entry which is preliminary data.</text>
</comment>
<dbReference type="AlphaFoldDB" id="A0A9D1M1G3"/>
<evidence type="ECO:0000313" key="2">
    <source>
        <dbReference type="Proteomes" id="UP000824093"/>
    </source>
</evidence>
<protein>
    <submittedName>
        <fullName evidence="1">Uncharacterized protein</fullName>
    </submittedName>
</protein>
<dbReference type="EMBL" id="DVNH01000032">
    <property type="protein sequence ID" value="HIU51916.1"/>
    <property type="molecule type" value="Genomic_DNA"/>
</dbReference>
<gene>
    <name evidence="1" type="ORF">IAB70_04780</name>
</gene>
<dbReference type="Proteomes" id="UP000824093">
    <property type="component" value="Unassembled WGS sequence"/>
</dbReference>
<evidence type="ECO:0000313" key="1">
    <source>
        <dbReference type="EMBL" id="HIU51916.1"/>
    </source>
</evidence>
<reference evidence="1" key="2">
    <citation type="journal article" date="2021" name="PeerJ">
        <title>Extensive microbial diversity within the chicken gut microbiome revealed by metagenomics and culture.</title>
        <authorList>
            <person name="Gilroy R."/>
            <person name="Ravi A."/>
            <person name="Getino M."/>
            <person name="Pursley I."/>
            <person name="Horton D.L."/>
            <person name="Alikhan N.F."/>
            <person name="Baker D."/>
            <person name="Gharbi K."/>
            <person name="Hall N."/>
            <person name="Watson M."/>
            <person name="Adriaenssens E.M."/>
            <person name="Foster-Nyarko E."/>
            <person name="Jarju S."/>
            <person name="Secka A."/>
            <person name="Antonio M."/>
            <person name="Oren A."/>
            <person name="Chaudhuri R.R."/>
            <person name="La Ragione R."/>
            <person name="Hildebrand F."/>
            <person name="Pallen M.J."/>
        </authorList>
    </citation>
    <scope>NUCLEOTIDE SEQUENCE</scope>
    <source>
        <strain evidence="1">CHK195-15760</strain>
    </source>
</reference>
<name>A0A9D1M1G3_9FIRM</name>
<accession>A0A9D1M1G3</accession>